<evidence type="ECO:0000313" key="2">
    <source>
        <dbReference type="EMBL" id="KAG0575158.1"/>
    </source>
</evidence>
<sequence>MHGKTVEREKTATVEAEAGGPQIAAAQNDGAGAMHNVADPGLRTRTLDDSAVQALILLRDKVTGVVHHKRMRIQALRHNAGRSVAVIRTRLAEERERLKFVKRNMVEKSALHERAATEYRLAREVLVQAKIDEGTTALKDRRLARKFFRKGCENLVESWIENVAVADARLKA</sequence>
<organism evidence="2 3">
    <name type="scientific">Ceratodon purpureus</name>
    <name type="common">Fire moss</name>
    <name type="synonym">Dicranum purpureum</name>
    <dbReference type="NCBI Taxonomy" id="3225"/>
    <lineage>
        <taxon>Eukaryota</taxon>
        <taxon>Viridiplantae</taxon>
        <taxon>Streptophyta</taxon>
        <taxon>Embryophyta</taxon>
        <taxon>Bryophyta</taxon>
        <taxon>Bryophytina</taxon>
        <taxon>Bryopsida</taxon>
        <taxon>Dicranidae</taxon>
        <taxon>Pseudoditrichales</taxon>
        <taxon>Ditrichaceae</taxon>
        <taxon>Ceratodon</taxon>
    </lineage>
</organism>
<proteinExistence type="predicted"/>
<reference evidence="2" key="1">
    <citation type="submission" date="2020-06" db="EMBL/GenBank/DDBJ databases">
        <title>WGS assembly of Ceratodon purpureus strain R40.</title>
        <authorList>
            <person name="Carey S.B."/>
            <person name="Jenkins J."/>
            <person name="Shu S."/>
            <person name="Lovell J.T."/>
            <person name="Sreedasyam A."/>
            <person name="Maumus F."/>
            <person name="Tiley G.P."/>
            <person name="Fernandez-Pozo N."/>
            <person name="Barry K."/>
            <person name="Chen C."/>
            <person name="Wang M."/>
            <person name="Lipzen A."/>
            <person name="Daum C."/>
            <person name="Saski C.A."/>
            <person name="Payton A.C."/>
            <person name="Mcbreen J.C."/>
            <person name="Conrad R.E."/>
            <person name="Kollar L.M."/>
            <person name="Olsson S."/>
            <person name="Huttunen S."/>
            <person name="Landis J.B."/>
            <person name="Wickett N.J."/>
            <person name="Johnson M.G."/>
            <person name="Rensing S.A."/>
            <person name="Grimwood J."/>
            <person name="Schmutz J."/>
            <person name="Mcdaniel S.F."/>
        </authorList>
    </citation>
    <scope>NUCLEOTIDE SEQUENCE</scope>
    <source>
        <strain evidence="2">R40</strain>
    </source>
</reference>
<accession>A0A8T0HXR0</accession>
<keyword evidence="3" id="KW-1185">Reference proteome</keyword>
<evidence type="ECO:0000256" key="1">
    <source>
        <dbReference type="SAM" id="MobiDB-lite"/>
    </source>
</evidence>
<gene>
    <name evidence="2" type="ORF">KC19_VG322800</name>
</gene>
<name>A0A8T0HXR0_CERPU</name>
<protein>
    <submittedName>
        <fullName evidence="2">Uncharacterized protein</fullName>
    </submittedName>
</protein>
<dbReference type="AlphaFoldDB" id="A0A8T0HXR0"/>
<feature type="compositionally biased region" description="Basic and acidic residues" evidence="1">
    <location>
        <begin position="1"/>
        <end position="12"/>
    </location>
</feature>
<feature type="region of interest" description="Disordered" evidence="1">
    <location>
        <begin position="1"/>
        <end position="21"/>
    </location>
</feature>
<comment type="caution">
    <text evidence="2">The sequence shown here is derived from an EMBL/GenBank/DDBJ whole genome shotgun (WGS) entry which is preliminary data.</text>
</comment>
<evidence type="ECO:0000313" key="3">
    <source>
        <dbReference type="Proteomes" id="UP000822688"/>
    </source>
</evidence>
<dbReference type="EMBL" id="CM026426">
    <property type="protein sequence ID" value="KAG0575158.1"/>
    <property type="molecule type" value="Genomic_DNA"/>
</dbReference>
<dbReference type="Proteomes" id="UP000822688">
    <property type="component" value="Chromosome V"/>
</dbReference>